<sequence length="125" mass="14113">MLILVRGEVKEDHMALKNVANMLSRRFSSGTTGVVTKNGGIETKDIRDDRVRSIAIRLEQAIEKTKLLTDECNAIFALKRAFSMDRVIWLGFILGIGSQIHEQFITIQDIKAKDAQLSARLTKRQ</sequence>
<name>A0A4Y7L0Q0_PAPSO</name>
<accession>A0A4Y7L0Q0</accession>
<evidence type="ECO:0000313" key="1">
    <source>
        <dbReference type="EMBL" id="RZC77911.1"/>
    </source>
</evidence>
<evidence type="ECO:0000313" key="2">
    <source>
        <dbReference type="Proteomes" id="UP000316621"/>
    </source>
</evidence>
<organism evidence="1 2">
    <name type="scientific">Papaver somniferum</name>
    <name type="common">Opium poppy</name>
    <dbReference type="NCBI Taxonomy" id="3469"/>
    <lineage>
        <taxon>Eukaryota</taxon>
        <taxon>Viridiplantae</taxon>
        <taxon>Streptophyta</taxon>
        <taxon>Embryophyta</taxon>
        <taxon>Tracheophyta</taxon>
        <taxon>Spermatophyta</taxon>
        <taxon>Magnoliopsida</taxon>
        <taxon>Ranunculales</taxon>
        <taxon>Papaveraceae</taxon>
        <taxon>Papaveroideae</taxon>
        <taxon>Papaver</taxon>
    </lineage>
</organism>
<proteinExistence type="predicted"/>
<gene>
    <name evidence="1" type="ORF">C5167_002095</name>
</gene>
<dbReference type="EMBL" id="CM010723">
    <property type="protein sequence ID" value="RZC77911.1"/>
    <property type="molecule type" value="Genomic_DNA"/>
</dbReference>
<keyword evidence="2" id="KW-1185">Reference proteome</keyword>
<protein>
    <submittedName>
        <fullName evidence="1">Uncharacterized protein</fullName>
    </submittedName>
</protein>
<dbReference type="AlphaFoldDB" id="A0A4Y7L0Q0"/>
<dbReference type="Gramene" id="RZC77911">
    <property type="protein sequence ID" value="RZC77911"/>
    <property type="gene ID" value="C5167_002095"/>
</dbReference>
<reference evidence="1 2" key="1">
    <citation type="journal article" date="2018" name="Science">
        <title>The opium poppy genome and morphinan production.</title>
        <authorList>
            <person name="Guo L."/>
            <person name="Winzer T."/>
            <person name="Yang X."/>
            <person name="Li Y."/>
            <person name="Ning Z."/>
            <person name="He Z."/>
            <person name="Teodor R."/>
            <person name="Lu Y."/>
            <person name="Bowser T.A."/>
            <person name="Graham I.A."/>
            <person name="Ye K."/>
        </authorList>
    </citation>
    <scope>NUCLEOTIDE SEQUENCE [LARGE SCALE GENOMIC DNA]</scope>
    <source>
        <strain evidence="2">cv. HN1</strain>
        <tissue evidence="1">Leaves</tissue>
    </source>
</reference>
<dbReference type="Proteomes" id="UP000316621">
    <property type="component" value="Chromosome 9"/>
</dbReference>